<dbReference type="AlphaFoldDB" id="A0A8T3BYG5"/>
<evidence type="ECO:0000313" key="2">
    <source>
        <dbReference type="EMBL" id="KAI0522798.1"/>
    </source>
</evidence>
<accession>A0A8T3BYG5</accession>
<dbReference type="Proteomes" id="UP000829196">
    <property type="component" value="Unassembled WGS sequence"/>
</dbReference>
<feature type="region of interest" description="Disordered" evidence="1">
    <location>
        <begin position="45"/>
        <end position="68"/>
    </location>
</feature>
<evidence type="ECO:0000256" key="1">
    <source>
        <dbReference type="SAM" id="MobiDB-lite"/>
    </source>
</evidence>
<organism evidence="2 3">
    <name type="scientific">Dendrobium nobile</name>
    <name type="common">Orchid</name>
    <dbReference type="NCBI Taxonomy" id="94219"/>
    <lineage>
        <taxon>Eukaryota</taxon>
        <taxon>Viridiplantae</taxon>
        <taxon>Streptophyta</taxon>
        <taxon>Embryophyta</taxon>
        <taxon>Tracheophyta</taxon>
        <taxon>Spermatophyta</taxon>
        <taxon>Magnoliopsida</taxon>
        <taxon>Liliopsida</taxon>
        <taxon>Asparagales</taxon>
        <taxon>Orchidaceae</taxon>
        <taxon>Epidendroideae</taxon>
        <taxon>Malaxideae</taxon>
        <taxon>Dendrobiinae</taxon>
        <taxon>Dendrobium</taxon>
    </lineage>
</organism>
<evidence type="ECO:0000313" key="3">
    <source>
        <dbReference type="Proteomes" id="UP000829196"/>
    </source>
</evidence>
<protein>
    <submittedName>
        <fullName evidence="2">Uncharacterized protein</fullName>
    </submittedName>
</protein>
<name>A0A8T3BYG5_DENNO</name>
<dbReference type="EMBL" id="JAGYWB010000005">
    <property type="protein sequence ID" value="KAI0522798.1"/>
    <property type="molecule type" value="Genomic_DNA"/>
</dbReference>
<comment type="caution">
    <text evidence="2">The sequence shown here is derived from an EMBL/GenBank/DDBJ whole genome shotgun (WGS) entry which is preliminary data.</text>
</comment>
<proteinExistence type="predicted"/>
<sequence>MLSNHENNSASCNDTSKTKTCMLNILSKGKSACLHGPFNLPFKSSKPNLPIDNLSSPAKPPQAKLNST</sequence>
<gene>
    <name evidence="2" type="ORF">KFK09_005183</name>
</gene>
<reference evidence="2" key="1">
    <citation type="journal article" date="2022" name="Front. Genet.">
        <title>Chromosome-Scale Assembly of the Dendrobium nobile Genome Provides Insights Into the Molecular Mechanism of the Biosynthesis of the Medicinal Active Ingredient of Dendrobium.</title>
        <authorList>
            <person name="Xu Q."/>
            <person name="Niu S.-C."/>
            <person name="Li K.-L."/>
            <person name="Zheng P.-J."/>
            <person name="Zhang X.-J."/>
            <person name="Jia Y."/>
            <person name="Liu Y."/>
            <person name="Niu Y.-X."/>
            <person name="Yu L.-H."/>
            <person name="Chen D.-F."/>
            <person name="Zhang G.-Q."/>
        </authorList>
    </citation>
    <scope>NUCLEOTIDE SEQUENCE</scope>
    <source>
        <tissue evidence="2">Leaf</tissue>
    </source>
</reference>
<keyword evidence="3" id="KW-1185">Reference proteome</keyword>